<dbReference type="GO" id="GO:0005952">
    <property type="term" value="C:cAMP-dependent protein kinase complex"/>
    <property type="evidence" value="ECO:0007669"/>
    <property type="project" value="InterPro"/>
</dbReference>
<dbReference type="PANTHER" id="PTHR11635:SF152">
    <property type="entry name" value="CAMP-DEPENDENT PROTEIN KINASE TYPE I REGULATORY SUBUNIT-RELATED"/>
    <property type="match status" value="1"/>
</dbReference>
<dbReference type="InterPro" id="IPR000182">
    <property type="entry name" value="GNAT_dom"/>
</dbReference>
<dbReference type="SUPFAM" id="SSF55729">
    <property type="entry name" value="Acyl-CoA N-acyltransferases (Nat)"/>
    <property type="match status" value="1"/>
</dbReference>
<dbReference type="SUPFAM" id="SSF51206">
    <property type="entry name" value="cAMP-binding domain-like"/>
    <property type="match status" value="1"/>
</dbReference>
<dbReference type="STRING" id="1799789.AX660_06065"/>
<dbReference type="Proteomes" id="UP000070299">
    <property type="component" value="Unassembled WGS sequence"/>
</dbReference>
<dbReference type="GO" id="GO:0005829">
    <property type="term" value="C:cytosol"/>
    <property type="evidence" value="ECO:0007669"/>
    <property type="project" value="TreeGrafter"/>
</dbReference>
<dbReference type="GO" id="GO:0016747">
    <property type="term" value="F:acyltransferase activity, transferring groups other than amino-acyl groups"/>
    <property type="evidence" value="ECO:0007669"/>
    <property type="project" value="InterPro"/>
</dbReference>
<dbReference type="InterPro" id="IPR018490">
    <property type="entry name" value="cNMP-bd_dom_sf"/>
</dbReference>
<dbReference type="EMBL" id="LSNE01000003">
    <property type="protein sequence ID" value="KXI29615.1"/>
    <property type="molecule type" value="Genomic_DNA"/>
</dbReference>
<feature type="domain" description="Cyclic nucleotide-binding" evidence="1">
    <location>
        <begin position="180"/>
        <end position="299"/>
    </location>
</feature>
<protein>
    <recommendedName>
        <fullName evidence="5">Cyclic nucleotide-binding domain-containing protein</fullName>
    </recommendedName>
</protein>
<dbReference type="Gene3D" id="2.60.120.10">
    <property type="entry name" value="Jelly Rolls"/>
    <property type="match status" value="1"/>
</dbReference>
<evidence type="ECO:0008006" key="5">
    <source>
        <dbReference type="Google" id="ProtNLM"/>
    </source>
</evidence>
<accession>A0A136A303</accession>
<dbReference type="InterPro" id="IPR016181">
    <property type="entry name" value="Acyl_CoA_acyltransferase"/>
</dbReference>
<dbReference type="Pfam" id="PF21926">
    <property type="entry name" value="FeeM"/>
    <property type="match status" value="1"/>
</dbReference>
<dbReference type="Gene3D" id="3.40.630.30">
    <property type="match status" value="1"/>
</dbReference>
<dbReference type="CDD" id="cd00038">
    <property type="entry name" value="CAP_ED"/>
    <property type="match status" value="1"/>
</dbReference>
<gene>
    <name evidence="3" type="ORF">AX660_06065</name>
</gene>
<dbReference type="PROSITE" id="PS50042">
    <property type="entry name" value="CNMP_BINDING_3"/>
    <property type="match status" value="1"/>
</dbReference>
<dbReference type="InterPro" id="IPR050503">
    <property type="entry name" value="cAMP-dep_PK_reg_su-like"/>
</dbReference>
<dbReference type="SMART" id="SM00100">
    <property type="entry name" value="cNMP"/>
    <property type="match status" value="1"/>
</dbReference>
<dbReference type="PRINTS" id="PR00103">
    <property type="entry name" value="CAMPKINASE"/>
</dbReference>
<reference evidence="4" key="1">
    <citation type="submission" date="2016-02" db="EMBL/GenBank/DDBJ databases">
        <authorList>
            <person name="Schultz-Johansen M."/>
            <person name="Glaring M.A."/>
            <person name="Bech P.K."/>
            <person name="Stougaard P."/>
        </authorList>
    </citation>
    <scope>NUCLEOTIDE SEQUENCE [LARGE SCALE GENOMIC DNA]</scope>
    <source>
        <strain evidence="4">S66</strain>
    </source>
</reference>
<dbReference type="InterPro" id="IPR000595">
    <property type="entry name" value="cNMP-bd_dom"/>
</dbReference>
<dbReference type="InterPro" id="IPR014710">
    <property type="entry name" value="RmlC-like_jellyroll"/>
</dbReference>
<dbReference type="PROSITE" id="PS00889">
    <property type="entry name" value="CNMP_BINDING_2"/>
    <property type="match status" value="1"/>
</dbReference>
<dbReference type="AlphaFoldDB" id="A0A136A303"/>
<dbReference type="PROSITE" id="PS51186">
    <property type="entry name" value="GNAT"/>
    <property type="match status" value="1"/>
</dbReference>
<organism evidence="3 4">
    <name type="scientific">Paraglaciecola hydrolytica</name>
    <dbReference type="NCBI Taxonomy" id="1799789"/>
    <lineage>
        <taxon>Bacteria</taxon>
        <taxon>Pseudomonadati</taxon>
        <taxon>Pseudomonadota</taxon>
        <taxon>Gammaproteobacteria</taxon>
        <taxon>Alteromonadales</taxon>
        <taxon>Alteromonadaceae</taxon>
        <taxon>Paraglaciecola</taxon>
    </lineage>
</organism>
<evidence type="ECO:0000259" key="1">
    <source>
        <dbReference type="PROSITE" id="PS50042"/>
    </source>
</evidence>
<proteinExistence type="predicted"/>
<dbReference type="Pfam" id="PF00027">
    <property type="entry name" value="cNMP_binding"/>
    <property type="match status" value="1"/>
</dbReference>
<dbReference type="InterPro" id="IPR054597">
    <property type="entry name" value="FeeM_cat"/>
</dbReference>
<evidence type="ECO:0000313" key="4">
    <source>
        <dbReference type="Proteomes" id="UP000070299"/>
    </source>
</evidence>
<dbReference type="PANTHER" id="PTHR11635">
    <property type="entry name" value="CAMP-DEPENDENT PROTEIN KINASE REGULATORY CHAIN"/>
    <property type="match status" value="1"/>
</dbReference>
<dbReference type="RefSeq" id="WP_068372401.1">
    <property type="nucleotide sequence ID" value="NZ_LSNE01000003.1"/>
</dbReference>
<dbReference type="OrthoDB" id="6881322at2"/>
<comment type="caution">
    <text evidence="3">The sequence shown here is derived from an EMBL/GenBank/DDBJ whole genome shotgun (WGS) entry which is preliminary data.</text>
</comment>
<keyword evidence="4" id="KW-1185">Reference proteome</keyword>
<sequence>MGIRTKIAESNVELDACYKLRHKVFADIEGSYKKQADGRIIDRFDAFTNSVTFFASDEDNVVGTIRLTLQDNCVGIPADDFFDFTPFLKGEVGTVANVGQLVVDPNSRGQLRITNGLFMLMYYWAYDKNVTHVVAPFNPALTKSMQRIGFVKAGEIVKSAHYDLDIQPMVLNLHEIRESFINFVAQQDIFNFMEPYCREYYRAGEVIITKGEMGEDAYFIVDGTVTVQLGAAKQENQDIELCRGEVFGELALLVDVPRTAGIVAKSDVALIVLSRRQFLGCIKNNPENAQFILQTLGKRLAKAISDDQA</sequence>
<evidence type="ECO:0000259" key="2">
    <source>
        <dbReference type="PROSITE" id="PS51186"/>
    </source>
</evidence>
<dbReference type="InterPro" id="IPR018488">
    <property type="entry name" value="cNMP-bd_CS"/>
</dbReference>
<name>A0A136A303_9ALTE</name>
<evidence type="ECO:0000313" key="3">
    <source>
        <dbReference type="EMBL" id="KXI29615.1"/>
    </source>
</evidence>
<feature type="domain" description="N-acetyltransferase" evidence="2">
    <location>
        <begin position="1"/>
        <end position="174"/>
    </location>
</feature>